<dbReference type="STRING" id="1033731.SAMN05444145_102200"/>
<dbReference type="RefSeq" id="WP_081504099.1">
    <property type="nucleotide sequence ID" value="NZ_CAEG01000012.1"/>
</dbReference>
<gene>
    <name evidence="2" type="ORF">SAMN05444145_102200</name>
</gene>
<organism evidence="2 3">
    <name type="scientific">Alistipes timonensis JC136</name>
    <dbReference type="NCBI Taxonomy" id="1033731"/>
    <lineage>
        <taxon>Bacteria</taxon>
        <taxon>Pseudomonadati</taxon>
        <taxon>Bacteroidota</taxon>
        <taxon>Bacteroidia</taxon>
        <taxon>Bacteroidales</taxon>
        <taxon>Rikenellaceae</taxon>
        <taxon>Alistipes</taxon>
    </lineage>
</organism>
<accession>A0A1H3ZGY8</accession>
<dbReference type="CDD" id="cd13120">
    <property type="entry name" value="BF2867_like_N"/>
    <property type="match status" value="1"/>
</dbReference>
<dbReference type="PROSITE" id="PS51257">
    <property type="entry name" value="PROKAR_LIPOPROTEIN"/>
    <property type="match status" value="1"/>
</dbReference>
<protein>
    <submittedName>
        <fullName evidence="2">Fimbrillin-like</fullName>
    </submittedName>
</protein>
<proteinExistence type="predicted"/>
<keyword evidence="3" id="KW-1185">Reference proteome</keyword>
<name>A0A1H3ZGY8_9BACT</name>
<reference evidence="2 3" key="1">
    <citation type="submission" date="2016-10" db="EMBL/GenBank/DDBJ databases">
        <authorList>
            <person name="de Groot N.N."/>
        </authorList>
    </citation>
    <scope>NUCLEOTIDE SEQUENCE [LARGE SCALE GENOMIC DNA]</scope>
    <source>
        <strain evidence="2 3">DSM 25383</strain>
    </source>
</reference>
<feature type="chain" id="PRO_5010241877" evidence="1">
    <location>
        <begin position="23"/>
        <end position="521"/>
    </location>
</feature>
<dbReference type="Gene3D" id="2.60.40.2620">
    <property type="entry name" value="Fimbrillin-like"/>
    <property type="match status" value="1"/>
</dbReference>
<dbReference type="OrthoDB" id="1002962at2"/>
<evidence type="ECO:0000313" key="2">
    <source>
        <dbReference type="EMBL" id="SEA22602.1"/>
    </source>
</evidence>
<feature type="signal peptide" evidence="1">
    <location>
        <begin position="1"/>
        <end position="22"/>
    </location>
</feature>
<dbReference type="Pfam" id="PF13149">
    <property type="entry name" value="Mfa_like_1"/>
    <property type="match status" value="1"/>
</dbReference>
<dbReference type="Proteomes" id="UP000183253">
    <property type="component" value="Unassembled WGS sequence"/>
</dbReference>
<keyword evidence="1" id="KW-0732">Signal</keyword>
<dbReference type="AlphaFoldDB" id="A0A1H3ZGY8"/>
<dbReference type="EMBL" id="FNRI01000002">
    <property type="protein sequence ID" value="SEA22602.1"/>
    <property type="molecule type" value="Genomic_DNA"/>
</dbReference>
<evidence type="ECO:0000256" key="1">
    <source>
        <dbReference type="SAM" id="SignalP"/>
    </source>
</evidence>
<dbReference type="InterPro" id="IPR042278">
    <property type="entry name" value="Mfa-like_1_N"/>
</dbReference>
<evidence type="ECO:0000313" key="3">
    <source>
        <dbReference type="Proteomes" id="UP000183253"/>
    </source>
</evidence>
<dbReference type="InterPro" id="IPR025049">
    <property type="entry name" value="Mfa-like_1"/>
</dbReference>
<sequence length="521" mass="56282">MRKTSFSAMCVLALLVAGCQNSDDDNRGLEYDTLRVNFRGSMANGTWETGAEVGIFASCTRNDAQNTPMSTNANARYTAAEAGESAALGSATEDDSIVAGASDHNYRFYAYYPYSSAATDPKAIAAAAPAEQPYTGRANGGLYTASKSVTTVVPTVELQFRNIFATMELYLPDDLLDEDGNSVVKTLTLKPAVSENFSGTLAVSGTYDLTTGTFTENPASRSQQIAVDFGTGGLTLSDAYTKVPLVVAPFTVPEGGFEVTFTDMDNRQSSLTILAKAEDAGTAVAAGEVTKQYLSASDDGIVPVTFPVVFPLGYENGSYVFSATTQPQWLTDGLWICPSQTQAHAKWIKASDPSESHTQKIEYVNSANKIGSPGIKGVWTGDYFEFTLPVKKFAAGTSVTLTFPMYTRQGPVFWYIEYLDGEEWKCNKETVTCYDPAYSMECTYSLVRGGKVIEHTMTFENEVKSGELKFRIKCADGSIQADTDTKVAVRNTPWVSSSAYAAPFYLYLEGSDVTSVTFSTN</sequence>